<dbReference type="Proteomes" id="UP000033514">
    <property type="component" value="Unassembled WGS sequence"/>
</dbReference>
<sequence>MTDIRKDLAPAIVLGKSDHAKLTALAEAGLDRWPDLADRLLGELERAKVVPDDKVPDTIARMGSSVTYRTNAGQEQTVTLVYPADADIEKGRISVMTPIGTALIGLKTGQSITWRDRADKRHKLTVEAVKTAETV</sequence>
<dbReference type="PATRIC" id="fig|361041.3.peg.2864"/>
<dbReference type="PANTHER" id="PTHR30437:SF5">
    <property type="entry name" value="REGULATOR OF NUCLEOSIDE DIPHOSPHATE KINASE"/>
    <property type="match status" value="1"/>
</dbReference>
<proteinExistence type="predicted"/>
<dbReference type="AlphaFoldDB" id="A0A0F5L2X7"/>
<dbReference type="GO" id="GO:0070063">
    <property type="term" value="F:RNA polymerase binding"/>
    <property type="evidence" value="ECO:0007669"/>
    <property type="project" value="InterPro"/>
</dbReference>
<evidence type="ECO:0000259" key="2">
    <source>
        <dbReference type="Pfam" id="PF14760"/>
    </source>
</evidence>
<dbReference type="SUPFAM" id="SSF54534">
    <property type="entry name" value="FKBP-like"/>
    <property type="match status" value="1"/>
</dbReference>
<dbReference type="GO" id="GO:0032784">
    <property type="term" value="P:regulation of DNA-templated transcription elongation"/>
    <property type="evidence" value="ECO:0007669"/>
    <property type="project" value="InterPro"/>
</dbReference>
<reference evidence="3 4" key="1">
    <citation type="submission" date="2015-03" db="EMBL/GenBank/DDBJ databases">
        <authorList>
            <person name="Hassan Y.I."/>
            <person name="Lepp D."/>
            <person name="Zhou T."/>
        </authorList>
    </citation>
    <scope>NUCLEOTIDE SEQUENCE [LARGE SCALE GENOMIC DNA]</scope>
    <source>
        <strain evidence="3 4">GH2-10</strain>
    </source>
</reference>
<dbReference type="GO" id="GO:0006354">
    <property type="term" value="P:DNA-templated transcription elongation"/>
    <property type="evidence" value="ECO:0007669"/>
    <property type="project" value="TreeGrafter"/>
</dbReference>
<feature type="domain" description="Regulator of nucleoside diphosphate kinase N-terminal" evidence="2">
    <location>
        <begin position="10"/>
        <end position="50"/>
    </location>
</feature>
<dbReference type="InterPro" id="IPR001437">
    <property type="entry name" value="Tscrpt_elong_fac_GreA/B_C"/>
</dbReference>
<dbReference type="OrthoDB" id="192847at2"/>
<dbReference type="STRING" id="361041.VW35_17300"/>
<dbReference type="RefSeq" id="WP_046144328.1">
    <property type="nucleotide sequence ID" value="NZ_LAJG01000042.1"/>
</dbReference>
<dbReference type="InterPro" id="IPR036953">
    <property type="entry name" value="GreA/GreB_C_sf"/>
</dbReference>
<dbReference type="Pfam" id="PF01272">
    <property type="entry name" value="GreA_GreB"/>
    <property type="match status" value="1"/>
</dbReference>
<evidence type="ECO:0000313" key="4">
    <source>
        <dbReference type="Proteomes" id="UP000033514"/>
    </source>
</evidence>
<evidence type="ECO:0008006" key="5">
    <source>
        <dbReference type="Google" id="ProtNLM"/>
    </source>
</evidence>
<dbReference type="NCBIfam" id="NF004396">
    <property type="entry name" value="PRK05753.1"/>
    <property type="match status" value="1"/>
</dbReference>
<accession>A0A0F5L2X7</accession>
<comment type="caution">
    <text evidence="3">The sequence shown here is derived from an EMBL/GenBank/DDBJ whole genome shotgun (WGS) entry which is preliminary data.</text>
</comment>
<name>A0A0F5L2X7_9HYPH</name>
<dbReference type="InterPro" id="IPR029462">
    <property type="entry name" value="Rnk_N"/>
</dbReference>
<dbReference type="EMBL" id="LAJG01000042">
    <property type="protein sequence ID" value="KKB76539.1"/>
    <property type="molecule type" value="Genomic_DNA"/>
</dbReference>
<gene>
    <name evidence="3" type="ORF">VW35_17300</name>
</gene>
<evidence type="ECO:0000259" key="1">
    <source>
        <dbReference type="Pfam" id="PF01272"/>
    </source>
</evidence>
<dbReference type="PANTHER" id="PTHR30437">
    <property type="entry name" value="TRANSCRIPTION ELONGATION FACTOR GREA"/>
    <property type="match status" value="1"/>
</dbReference>
<dbReference type="Gene3D" id="3.10.50.30">
    <property type="entry name" value="Transcription elongation factor, GreA/GreB, C-terminal domain"/>
    <property type="match status" value="1"/>
</dbReference>
<dbReference type="Pfam" id="PF14760">
    <property type="entry name" value="Rnk_N"/>
    <property type="match status" value="1"/>
</dbReference>
<feature type="domain" description="Transcription elongation factor GreA/GreB C-terminal" evidence="1">
    <location>
        <begin position="59"/>
        <end position="130"/>
    </location>
</feature>
<organism evidence="3 4">
    <name type="scientific">Devosia soli</name>
    <dbReference type="NCBI Taxonomy" id="361041"/>
    <lineage>
        <taxon>Bacteria</taxon>
        <taxon>Pseudomonadati</taxon>
        <taxon>Pseudomonadota</taxon>
        <taxon>Alphaproteobacteria</taxon>
        <taxon>Hyphomicrobiales</taxon>
        <taxon>Devosiaceae</taxon>
        <taxon>Devosia</taxon>
    </lineage>
</organism>
<keyword evidence="4" id="KW-1185">Reference proteome</keyword>
<evidence type="ECO:0000313" key="3">
    <source>
        <dbReference type="EMBL" id="KKB76539.1"/>
    </source>
</evidence>
<dbReference type="InterPro" id="IPR023459">
    <property type="entry name" value="Tscrpt_elong_fac_GreA/B_fam"/>
</dbReference>
<dbReference type="GO" id="GO:0003677">
    <property type="term" value="F:DNA binding"/>
    <property type="evidence" value="ECO:0007669"/>
    <property type="project" value="InterPro"/>
</dbReference>
<protein>
    <recommendedName>
        <fullName evidence="5">Nucleoside diphosphate kinase regulator</fullName>
    </recommendedName>
</protein>